<evidence type="ECO:0000313" key="4">
    <source>
        <dbReference type="Proteomes" id="UP000028630"/>
    </source>
</evidence>
<dbReference type="Pfam" id="PF12571">
    <property type="entry name" value="Phage_tail_fib"/>
    <property type="match status" value="1"/>
</dbReference>
<dbReference type="InterPro" id="IPR011083">
    <property type="entry name" value="Phage_tail_collar_dom"/>
</dbReference>
<dbReference type="eggNOG" id="COG5301">
    <property type="taxonomic scope" value="Bacteria"/>
</dbReference>
<dbReference type="InterPro" id="IPR022225">
    <property type="entry name" value="Phage_tail_fibre_N"/>
</dbReference>
<reference evidence="4" key="1">
    <citation type="submission" date="2014-05" db="EMBL/GenBank/DDBJ databases">
        <title>ATOL: Assembling a taxonomically balanced genome-scale reconstruction of the evolutionary history of the Enterobacteriaceae.</title>
        <authorList>
            <person name="Plunkett G. III"/>
            <person name="Neeno-Eckwall E.C."/>
            <person name="Glasner J.D."/>
            <person name="Perna N.T."/>
        </authorList>
    </citation>
    <scope>NUCLEOTIDE SEQUENCE [LARGE SCALE GENOMIC DNA]</scope>
    <source>
        <strain evidence="4">ATCC 49490</strain>
    </source>
</reference>
<protein>
    <submittedName>
        <fullName evidence="3">Phage tail fiber protein</fullName>
    </submittedName>
</protein>
<evidence type="ECO:0000313" key="3">
    <source>
        <dbReference type="EMBL" id="KFB99476.1"/>
    </source>
</evidence>
<dbReference type="Pfam" id="PF07484">
    <property type="entry name" value="Collar"/>
    <property type="match status" value="1"/>
</dbReference>
<sequence length="330" mass="35590">MPIKYYTLLTDTGAAKLTDAIASGQPLEITEMAVGDGNGALPVPSPEQTALVNERYRAPLNLLTKDPNNDSQVIAEMVIPEGTGGWWIREFAVFDSDGDMIAVANCAETYKPQLQEGSGRVQALRMILIVSNTAAVTLIVDPSIVLATHQYVDVTVSEALAGHITDPDAHPQYVTIATLRKHIPTGVPLPWPTETPPTGWLKCNGAGFNKTLYPILAAAYPSGVLPDLRAEFIRGWDDDRGIDQNRVILSEQEGTIVSISQYLSNSFMQGVAGSLGDPSASFFGDNMGSVPQIYRFVLNASSIETGFVGPNDVARARPRNVAFNYIVRAE</sequence>
<dbReference type="Gene3D" id="3.90.1340.10">
    <property type="entry name" value="Phage tail collar domain"/>
    <property type="match status" value="1"/>
</dbReference>
<feature type="domain" description="Phage tail fibre protein N-terminal" evidence="2">
    <location>
        <begin position="1"/>
        <end position="150"/>
    </location>
</feature>
<dbReference type="SUPFAM" id="SSF88874">
    <property type="entry name" value="Receptor-binding domain of short tail fibre protein gp12"/>
    <property type="match status" value="1"/>
</dbReference>
<evidence type="ECO:0000259" key="2">
    <source>
        <dbReference type="Pfam" id="PF12571"/>
    </source>
</evidence>
<dbReference type="PANTHER" id="PTHR35191:SF1">
    <property type="entry name" value="PROPHAGE SIDE TAIL FIBER PROTEIN HOMOLOG STFQ-RELATED"/>
    <property type="match status" value="1"/>
</dbReference>
<dbReference type="Proteomes" id="UP000028630">
    <property type="component" value="Unassembled WGS sequence"/>
</dbReference>
<dbReference type="OrthoDB" id="9810174at2"/>
<proteinExistence type="predicted"/>
<keyword evidence="4" id="KW-1185">Reference proteome</keyword>
<name>A0A084ZPT2_9ENTR</name>
<dbReference type="EMBL" id="JMTB01000115">
    <property type="protein sequence ID" value="KFB99476.1"/>
    <property type="molecule type" value="Genomic_DNA"/>
</dbReference>
<accession>A0A084ZPT2</accession>
<dbReference type="InterPro" id="IPR051934">
    <property type="entry name" value="Phage_Tail_Fiber_Structural"/>
</dbReference>
<comment type="caution">
    <text evidence="3">The sequence shown here is derived from an EMBL/GenBank/DDBJ whole genome shotgun (WGS) entry which is preliminary data.</text>
</comment>
<feature type="domain" description="Phage tail collar" evidence="1">
    <location>
        <begin position="186"/>
        <end position="233"/>
    </location>
</feature>
<dbReference type="AlphaFoldDB" id="A0A084ZPT2"/>
<organism evidence="3 4">
    <name type="scientific">Trabulsiella guamensis ATCC 49490</name>
    <dbReference type="NCBI Taxonomy" id="1005994"/>
    <lineage>
        <taxon>Bacteria</taxon>
        <taxon>Pseudomonadati</taxon>
        <taxon>Pseudomonadota</taxon>
        <taxon>Gammaproteobacteria</taxon>
        <taxon>Enterobacterales</taxon>
        <taxon>Enterobacteriaceae</taxon>
        <taxon>Trabulsiella</taxon>
    </lineage>
</organism>
<dbReference type="RefSeq" id="WP_038161672.1">
    <property type="nucleotide sequence ID" value="NZ_JMTB01000115.1"/>
</dbReference>
<dbReference type="PANTHER" id="PTHR35191">
    <property type="entry name" value="PROPHAGE SIDE TAIL FIBER PROTEIN HOMOLOG STFQ-RELATED"/>
    <property type="match status" value="1"/>
</dbReference>
<dbReference type="InterPro" id="IPR037053">
    <property type="entry name" value="Phage_tail_collar_dom_sf"/>
</dbReference>
<gene>
    <name evidence="3" type="ORF">GTGU_04133</name>
</gene>
<evidence type="ECO:0000259" key="1">
    <source>
        <dbReference type="Pfam" id="PF07484"/>
    </source>
</evidence>